<protein>
    <submittedName>
        <fullName evidence="1">Uncharacterized protein</fullName>
    </submittedName>
</protein>
<comment type="caution">
    <text evidence="1">The sequence shown here is derived from an EMBL/GenBank/DDBJ whole genome shotgun (WGS) entry which is preliminary data.</text>
</comment>
<reference evidence="1" key="1">
    <citation type="submission" date="2022-11" db="EMBL/GenBank/DDBJ databases">
        <title>Genome Sequence of Boeremia exigua.</title>
        <authorList>
            <person name="Buettner E."/>
        </authorList>
    </citation>
    <scope>NUCLEOTIDE SEQUENCE</scope>
    <source>
        <strain evidence="1">CU02</strain>
    </source>
</reference>
<keyword evidence="2" id="KW-1185">Reference proteome</keyword>
<gene>
    <name evidence="1" type="ORF">OPT61_g3438</name>
</gene>
<dbReference type="EMBL" id="JAPHNI010000176">
    <property type="protein sequence ID" value="KAJ8114755.1"/>
    <property type="molecule type" value="Genomic_DNA"/>
</dbReference>
<evidence type="ECO:0000313" key="2">
    <source>
        <dbReference type="Proteomes" id="UP001153331"/>
    </source>
</evidence>
<evidence type="ECO:0000313" key="1">
    <source>
        <dbReference type="EMBL" id="KAJ8114755.1"/>
    </source>
</evidence>
<proteinExistence type="predicted"/>
<organism evidence="1 2">
    <name type="scientific">Boeremia exigua</name>
    <dbReference type="NCBI Taxonomy" id="749465"/>
    <lineage>
        <taxon>Eukaryota</taxon>
        <taxon>Fungi</taxon>
        <taxon>Dikarya</taxon>
        <taxon>Ascomycota</taxon>
        <taxon>Pezizomycotina</taxon>
        <taxon>Dothideomycetes</taxon>
        <taxon>Pleosporomycetidae</taxon>
        <taxon>Pleosporales</taxon>
        <taxon>Pleosporineae</taxon>
        <taxon>Didymellaceae</taxon>
        <taxon>Boeremia</taxon>
    </lineage>
</organism>
<accession>A0ACC2IHT5</accession>
<dbReference type="Proteomes" id="UP001153331">
    <property type="component" value="Unassembled WGS sequence"/>
</dbReference>
<name>A0ACC2IHT5_9PLEO</name>
<sequence>MTAYPALQLLSDRDSPKLPGRQAVVEKWDSGSTKCNKGDADHADGKERSIAYDLTLDSRCNSPRDYVSPPVSVHLRSRPIAIANCFRMTPHAMPLSQIMLGVPAGSSAGVDPAYWTHELSNGSLSPRTVQPSPGGYASTQDSISQSITPTTVQTPQSDNSRKNSSVDDEHQNGLKSKSATDASQRASVAVACVPCRSRHLKCDGGVRCSRCRADGVDCTYIKSRRGWKGKRKNKPEDQNPPVAINGAQAPQAPITNGHMMNGTIVAPHRQLSSPNSYYSGETPIMSQLSPTSSLGIQSMPPPAAPQQLNFNGTQRLNKFGHLGPETAIQAFYHYFYNSHPFCLPEPRLLEVFNQRKAPLLEYAVQYLGSSYVPAIPTAMYQEALDRYIDSGNYARDGWSVQALMLYAIGLHANNEVPRASVVFAIAQDVTLEIGLNRMEYALLHGESNPQMEESWRRTWWGMYCANGMLCAVNPGVQFKLKDVLTDVPLPCENEQYFSGQIPYPASLQDYDDSAFMPALPVYSSYTYLIDAIRILGKVFECARLDSAFEYHAVDVVDQYLTNWRLHLPVSKLDIVNNDGVVDEVLFQAHMVNGGSTIMLHRPRSNLGFGRVEGVNICVQPGQVLLPTQTREIHTAKCLTSAENISSLIRLPGHLLHHTPFFTCVVVMASVVHLSYWSFLVPDGQDDIVKQSIRLDVGTLQQYSSTWPIANVVLGQVRGVAHTLFNSKKAMSIHLWSNIAQGDVIRDVIEEGGNIPPQNYAQLIAPMLKS</sequence>